<sequence>MSNSSEEKSSFVVTPPSGSDPLPSSSPPSSESKPTEHHNTTYIQSQVPRHSHKRTRLQFSLPSEEPPQSKPRKKAKILMTTVSVPRSREVEDLHSLRMLQLARATRDALKAHKTYHRLRIRELDVMRTIAVDELEEAHTLFQQAEKQIGEVRHVLNENGADLSAKSARLFAGRREPTNGSDDNLSDLSGSGSGSEASISPSPSLEPSSSPTPNLPVAMTGAL</sequence>
<name>A0A0C9W6R9_9AGAM</name>
<dbReference type="OrthoDB" id="2692185at2759"/>
<feature type="compositionally biased region" description="Low complexity" evidence="1">
    <location>
        <begin position="178"/>
        <end position="215"/>
    </location>
</feature>
<keyword evidence="3" id="KW-1185">Reference proteome</keyword>
<dbReference type="EMBL" id="KN840043">
    <property type="protein sequence ID" value="KIJ57942.1"/>
    <property type="molecule type" value="Genomic_DNA"/>
</dbReference>
<dbReference type="Proteomes" id="UP000053820">
    <property type="component" value="Unassembled WGS sequence"/>
</dbReference>
<dbReference type="AlphaFoldDB" id="A0A0C9W6R9"/>
<evidence type="ECO:0000256" key="1">
    <source>
        <dbReference type="SAM" id="MobiDB-lite"/>
    </source>
</evidence>
<organism evidence="2 3">
    <name type="scientific">Hydnomerulius pinastri MD-312</name>
    <dbReference type="NCBI Taxonomy" id="994086"/>
    <lineage>
        <taxon>Eukaryota</taxon>
        <taxon>Fungi</taxon>
        <taxon>Dikarya</taxon>
        <taxon>Basidiomycota</taxon>
        <taxon>Agaricomycotina</taxon>
        <taxon>Agaricomycetes</taxon>
        <taxon>Agaricomycetidae</taxon>
        <taxon>Boletales</taxon>
        <taxon>Boletales incertae sedis</taxon>
        <taxon>Leucogyrophana</taxon>
    </lineage>
</organism>
<evidence type="ECO:0000313" key="2">
    <source>
        <dbReference type="EMBL" id="KIJ57942.1"/>
    </source>
</evidence>
<proteinExistence type="predicted"/>
<dbReference type="HOGENOM" id="CLU_108578_0_0_1"/>
<feature type="region of interest" description="Disordered" evidence="1">
    <location>
        <begin position="1"/>
        <end position="74"/>
    </location>
</feature>
<reference evidence="2 3" key="1">
    <citation type="submission" date="2014-04" db="EMBL/GenBank/DDBJ databases">
        <title>Evolutionary Origins and Diversification of the Mycorrhizal Mutualists.</title>
        <authorList>
            <consortium name="DOE Joint Genome Institute"/>
            <consortium name="Mycorrhizal Genomics Consortium"/>
            <person name="Kohler A."/>
            <person name="Kuo A."/>
            <person name="Nagy L.G."/>
            <person name="Floudas D."/>
            <person name="Copeland A."/>
            <person name="Barry K.W."/>
            <person name="Cichocki N."/>
            <person name="Veneault-Fourrey C."/>
            <person name="LaButti K."/>
            <person name="Lindquist E.A."/>
            <person name="Lipzen A."/>
            <person name="Lundell T."/>
            <person name="Morin E."/>
            <person name="Murat C."/>
            <person name="Riley R."/>
            <person name="Ohm R."/>
            <person name="Sun H."/>
            <person name="Tunlid A."/>
            <person name="Henrissat B."/>
            <person name="Grigoriev I.V."/>
            <person name="Hibbett D.S."/>
            <person name="Martin F."/>
        </authorList>
    </citation>
    <scope>NUCLEOTIDE SEQUENCE [LARGE SCALE GENOMIC DNA]</scope>
    <source>
        <strain evidence="2 3">MD-312</strain>
    </source>
</reference>
<protein>
    <submittedName>
        <fullName evidence="2">Uncharacterized protein</fullName>
    </submittedName>
</protein>
<feature type="compositionally biased region" description="Low complexity" evidence="1">
    <location>
        <begin position="15"/>
        <end position="32"/>
    </location>
</feature>
<accession>A0A0C9W6R9</accession>
<evidence type="ECO:0000313" key="3">
    <source>
        <dbReference type="Proteomes" id="UP000053820"/>
    </source>
</evidence>
<feature type="region of interest" description="Disordered" evidence="1">
    <location>
        <begin position="173"/>
        <end position="222"/>
    </location>
</feature>
<gene>
    <name evidence="2" type="ORF">HYDPIDRAFT_34656</name>
</gene>